<evidence type="ECO:0000256" key="7">
    <source>
        <dbReference type="PROSITE-ProRule" id="PRU00047"/>
    </source>
</evidence>
<dbReference type="PROSITE" id="PS50158">
    <property type="entry name" value="ZF_CCHC"/>
    <property type="match status" value="9"/>
</dbReference>
<keyword evidence="5" id="KW-0862">Zinc</keyword>
<feature type="domain" description="CCHC-type" evidence="10">
    <location>
        <begin position="387"/>
        <end position="401"/>
    </location>
</feature>
<dbReference type="EMBL" id="ANPB02000010">
    <property type="protein sequence ID" value="KAF4475685.1"/>
    <property type="molecule type" value="Genomic_DNA"/>
</dbReference>
<evidence type="ECO:0000256" key="4">
    <source>
        <dbReference type="ARBA" id="ARBA00022771"/>
    </source>
</evidence>
<keyword evidence="3" id="KW-0677">Repeat</keyword>
<dbReference type="GeneID" id="43604688"/>
<dbReference type="GO" id="GO:0071035">
    <property type="term" value="P:nuclear polyadenylation-dependent rRNA catabolic process"/>
    <property type="evidence" value="ECO:0007669"/>
    <property type="project" value="TreeGrafter"/>
</dbReference>
<dbReference type="OrthoDB" id="8026949at2759"/>
<evidence type="ECO:0000256" key="1">
    <source>
        <dbReference type="ARBA" id="ARBA00004123"/>
    </source>
</evidence>
<proteinExistence type="predicted"/>
<feature type="domain" description="CCHC-type" evidence="10">
    <location>
        <begin position="340"/>
        <end position="354"/>
    </location>
</feature>
<feature type="domain" description="CCHC-type" evidence="10">
    <location>
        <begin position="430"/>
        <end position="446"/>
    </location>
</feature>
<dbReference type="InterPro" id="IPR051644">
    <property type="entry name" value="TRAMP_AT-DNA-binding"/>
</dbReference>
<feature type="compositionally biased region" description="Polar residues" evidence="8">
    <location>
        <begin position="503"/>
        <end position="514"/>
    </location>
</feature>
<evidence type="ECO:0000256" key="3">
    <source>
        <dbReference type="ARBA" id="ARBA00022737"/>
    </source>
</evidence>
<dbReference type="SUPFAM" id="SSF57756">
    <property type="entry name" value="Retrovirus zinc finger-like domains"/>
    <property type="match status" value="6"/>
</dbReference>
<dbReference type="GO" id="GO:0071031">
    <property type="term" value="P:nuclear mRNA surveillance of mRNA 3'-end processing"/>
    <property type="evidence" value="ECO:0007669"/>
    <property type="project" value="TreeGrafter"/>
</dbReference>
<keyword evidence="6" id="KW-0539">Nucleus</keyword>
<dbReference type="GO" id="GO:0008270">
    <property type="term" value="F:zinc ion binding"/>
    <property type="evidence" value="ECO:0007669"/>
    <property type="project" value="UniProtKB-KW"/>
</dbReference>
<feature type="domain" description="CCHC-type" evidence="10">
    <location>
        <begin position="312"/>
        <end position="328"/>
    </location>
</feature>
<evidence type="ECO:0000256" key="5">
    <source>
        <dbReference type="ARBA" id="ARBA00022833"/>
    </source>
</evidence>
<gene>
    <name evidence="11" type="primary">HEXBP-0</name>
    <name evidence="11" type="ORF">CGGC5_v015730</name>
</gene>
<dbReference type="InterPro" id="IPR036875">
    <property type="entry name" value="Znf_CCHC_sf"/>
</dbReference>
<organism evidence="11 12">
    <name type="scientific">Colletotrichum fructicola (strain Nara gc5)</name>
    <name type="common">Anthracnose fungus</name>
    <name type="synonym">Colletotrichum gloeosporioides (strain Nara gc5)</name>
    <dbReference type="NCBI Taxonomy" id="1213859"/>
    <lineage>
        <taxon>Eukaryota</taxon>
        <taxon>Fungi</taxon>
        <taxon>Dikarya</taxon>
        <taxon>Ascomycota</taxon>
        <taxon>Pezizomycotina</taxon>
        <taxon>Sordariomycetes</taxon>
        <taxon>Hypocreomycetidae</taxon>
        <taxon>Glomerellales</taxon>
        <taxon>Glomerellaceae</taxon>
        <taxon>Colletotrichum</taxon>
        <taxon>Colletotrichum gloeosporioides species complex</taxon>
    </lineage>
</organism>
<evidence type="ECO:0000256" key="9">
    <source>
        <dbReference type="SAM" id="SignalP"/>
    </source>
</evidence>
<dbReference type="GO" id="GO:0071036">
    <property type="term" value="P:nuclear polyadenylation-dependent snoRNA catabolic process"/>
    <property type="evidence" value="ECO:0007669"/>
    <property type="project" value="TreeGrafter"/>
</dbReference>
<keyword evidence="2" id="KW-0479">Metal-binding</keyword>
<keyword evidence="4 7" id="KW-0863">Zinc-finger</keyword>
<dbReference type="GO" id="GO:0003723">
    <property type="term" value="F:RNA binding"/>
    <property type="evidence" value="ECO:0007669"/>
    <property type="project" value="TreeGrafter"/>
</dbReference>
<dbReference type="Gene3D" id="4.10.60.10">
    <property type="entry name" value="Zinc finger, CCHC-type"/>
    <property type="match status" value="5"/>
</dbReference>
<keyword evidence="9" id="KW-0732">Signal</keyword>
<feature type="domain" description="CCHC-type" evidence="10">
    <location>
        <begin position="454"/>
        <end position="470"/>
    </location>
</feature>
<dbReference type="Proteomes" id="UP000011096">
    <property type="component" value="Unassembled WGS sequence"/>
</dbReference>
<sequence>MKAGGLFHIYLVCSCIHALELFNTNKQPISATSVNQVDNHSPDQFSDYSFIDDSMSGWGTDDAWGTNDTSGGAGGGGDPWNNPSGGDGDEGGGGQRGACFNCGQDGHNKADCPEPAKPFDGECKGCGQQGHMRRDCPDAPPMACRSCGEEGHIRKDCPNKPPEVCRNCHEEGHLVVNCENPRKIDLSKIEDVDADVAWNQIIEAADERDGVEAKEAIQKYLKHFPEMTYVILEEAFRGQEMGIYLIATERALAPTHTNMDLQGNLGKKFTVQYRFSSQPDRAREKAGWPASAEENIARLADAGEPVSRLMQKCNNCDELGHTAKACPQDPNEKVRVTITCYNCGEEGHRVRDCPTPRIDKFACKNCGQSRHKVSECTEPRSAEGVECNKCNEMGHFGRDCPTAGGGGRSCHNCGQEGHISKECTEPRKLKCRNCDEEGHHSRDCDKPQDVTRIKCMNCGEMGHKKYKCPNPPAEDVDGFGDGGGGGGDFGASNDTGADAWGSGDNTAPQDTGGW</sequence>
<reference evidence="11 12" key="2">
    <citation type="submission" date="2020-04" db="EMBL/GenBank/DDBJ databases">
        <title>Genome sequencing and assembly of multiple isolates from the Colletotrichum gloeosporioides species complex.</title>
        <authorList>
            <person name="Gan P."/>
            <person name="Shirasu K."/>
        </authorList>
    </citation>
    <scope>NUCLEOTIDE SEQUENCE [LARGE SCALE GENOMIC DNA]</scope>
    <source>
        <strain evidence="11 12">Nara gc5</strain>
    </source>
</reference>
<feature type="region of interest" description="Disordered" evidence="8">
    <location>
        <begin position="59"/>
        <end position="91"/>
    </location>
</feature>
<dbReference type="GO" id="GO:0071039">
    <property type="term" value="P:nuclear polyadenylation-dependent CUT catabolic process"/>
    <property type="evidence" value="ECO:0007669"/>
    <property type="project" value="TreeGrafter"/>
</dbReference>
<evidence type="ECO:0000256" key="8">
    <source>
        <dbReference type="SAM" id="MobiDB-lite"/>
    </source>
</evidence>
<dbReference type="GO" id="GO:0003677">
    <property type="term" value="F:DNA binding"/>
    <property type="evidence" value="ECO:0007669"/>
    <property type="project" value="UniProtKB-KW"/>
</dbReference>
<evidence type="ECO:0000256" key="6">
    <source>
        <dbReference type="ARBA" id="ARBA00023242"/>
    </source>
</evidence>
<feature type="region of interest" description="Disordered" evidence="8">
    <location>
        <begin position="477"/>
        <end position="514"/>
    </location>
</feature>
<comment type="caution">
    <text evidence="11">The sequence shown here is derived from an EMBL/GenBank/DDBJ whole genome shotgun (WGS) entry which is preliminary data.</text>
</comment>
<dbReference type="PANTHER" id="PTHR46543">
    <property type="entry name" value="ZINC FINGER CCHC DOMAIN-CONTAINING PROTEIN 7"/>
    <property type="match status" value="1"/>
</dbReference>
<evidence type="ECO:0000256" key="2">
    <source>
        <dbReference type="ARBA" id="ARBA00022723"/>
    </source>
</evidence>
<comment type="subcellular location">
    <subcellularLocation>
        <location evidence="1">Nucleus</location>
    </subcellularLocation>
</comment>
<dbReference type="PROSITE" id="PS51257">
    <property type="entry name" value="PROKAR_LIPOPROTEIN"/>
    <property type="match status" value="1"/>
</dbReference>
<dbReference type="InParanoid" id="A0A7J6II79"/>
<evidence type="ECO:0000259" key="10">
    <source>
        <dbReference type="PROSITE" id="PS50158"/>
    </source>
</evidence>
<dbReference type="PANTHER" id="PTHR46543:SF1">
    <property type="entry name" value="ZINC FINGER CCHC DOMAIN-CONTAINING PROTEIN 7"/>
    <property type="match status" value="1"/>
</dbReference>
<feature type="signal peptide" evidence="9">
    <location>
        <begin position="1"/>
        <end position="18"/>
    </location>
</feature>
<feature type="domain" description="CCHC-type" evidence="10">
    <location>
        <begin position="144"/>
        <end position="159"/>
    </location>
</feature>
<dbReference type="AlphaFoldDB" id="A0A7J6II79"/>
<name>A0A7J6II79_COLFN</name>
<reference evidence="11 12" key="1">
    <citation type="submission" date="2012-08" db="EMBL/GenBank/DDBJ databases">
        <authorList>
            <person name="Gan P.H.P."/>
            <person name="Ikeda K."/>
            <person name="Irieda H."/>
            <person name="Narusaka M."/>
            <person name="O'Connell R.J."/>
            <person name="Narusaka Y."/>
            <person name="Takano Y."/>
            <person name="Kubo Y."/>
            <person name="Shirasu K."/>
        </authorList>
    </citation>
    <scope>NUCLEOTIDE SEQUENCE [LARGE SCALE GENOMIC DNA]</scope>
    <source>
        <strain evidence="11 12">Nara gc5</strain>
    </source>
</reference>
<feature type="domain" description="CCHC-type" evidence="10">
    <location>
        <begin position="410"/>
        <end position="425"/>
    </location>
</feature>
<evidence type="ECO:0000313" key="12">
    <source>
        <dbReference type="Proteomes" id="UP000011096"/>
    </source>
</evidence>
<keyword evidence="12" id="KW-1185">Reference proteome</keyword>
<evidence type="ECO:0000313" key="11">
    <source>
        <dbReference type="EMBL" id="KAF4475685.1"/>
    </source>
</evidence>
<accession>A0A7J6II79</accession>
<protein>
    <submittedName>
        <fullName evidence="11">DNA-binding protein HEXBP</fullName>
    </submittedName>
</protein>
<dbReference type="GO" id="GO:0071038">
    <property type="term" value="P:TRAMP-dependent tRNA surveillance pathway"/>
    <property type="evidence" value="ECO:0007669"/>
    <property type="project" value="TreeGrafter"/>
</dbReference>
<dbReference type="Pfam" id="PF00098">
    <property type="entry name" value="zf-CCHC"/>
    <property type="match status" value="7"/>
</dbReference>
<dbReference type="GO" id="GO:0031499">
    <property type="term" value="C:TRAMP complex"/>
    <property type="evidence" value="ECO:0007669"/>
    <property type="project" value="TreeGrafter"/>
</dbReference>
<feature type="chain" id="PRO_5029513123" evidence="9">
    <location>
        <begin position="19"/>
        <end position="514"/>
    </location>
</feature>
<dbReference type="InterPro" id="IPR001878">
    <property type="entry name" value="Znf_CCHC"/>
</dbReference>
<feature type="compositionally biased region" description="Gly residues" evidence="8">
    <location>
        <begin position="479"/>
        <end position="489"/>
    </location>
</feature>
<dbReference type="SMART" id="SM00343">
    <property type="entry name" value="ZnF_C2HC"/>
    <property type="match status" value="11"/>
</dbReference>
<dbReference type="GO" id="GO:0071037">
    <property type="term" value="P:nuclear polyadenylation-dependent snRNA catabolic process"/>
    <property type="evidence" value="ECO:0007669"/>
    <property type="project" value="TreeGrafter"/>
</dbReference>
<feature type="domain" description="CCHC-type" evidence="10">
    <location>
        <begin position="99"/>
        <end position="114"/>
    </location>
</feature>
<feature type="domain" description="CCHC-type" evidence="10">
    <location>
        <begin position="123"/>
        <end position="138"/>
    </location>
</feature>
<dbReference type="RefSeq" id="XP_031882387.2">
    <property type="nucleotide sequence ID" value="XM_032020476.2"/>
</dbReference>
<keyword evidence="11" id="KW-0238">DNA-binding</keyword>